<protein>
    <submittedName>
        <fullName evidence="2">Uncharacterized protein</fullName>
    </submittedName>
</protein>
<evidence type="ECO:0000256" key="1">
    <source>
        <dbReference type="SAM" id="MobiDB-lite"/>
    </source>
</evidence>
<dbReference type="EMBL" id="FRBL01000004">
    <property type="protein sequence ID" value="SHL66475.1"/>
    <property type="molecule type" value="Genomic_DNA"/>
</dbReference>
<proteinExistence type="predicted"/>
<feature type="region of interest" description="Disordered" evidence="1">
    <location>
        <begin position="20"/>
        <end position="39"/>
    </location>
</feature>
<dbReference type="AlphaFoldDB" id="A0A1M7CH15"/>
<name>A0A1M7CH15_9BACT</name>
<evidence type="ECO:0000313" key="3">
    <source>
        <dbReference type="Proteomes" id="UP000184420"/>
    </source>
</evidence>
<dbReference type="STRING" id="1419482.SAMN05444266_104323"/>
<keyword evidence="3" id="KW-1185">Reference proteome</keyword>
<gene>
    <name evidence="2" type="ORF">SAMN05444266_104323</name>
</gene>
<dbReference type="Proteomes" id="UP000184420">
    <property type="component" value="Unassembled WGS sequence"/>
</dbReference>
<sequence length="39" mass="4460">MVRTWQENITLNNDSNAFEALYPSPDLPDSLQKIPGQQQ</sequence>
<organism evidence="2 3">
    <name type="scientific">Chitinophaga jiangningensis</name>
    <dbReference type="NCBI Taxonomy" id="1419482"/>
    <lineage>
        <taxon>Bacteria</taxon>
        <taxon>Pseudomonadati</taxon>
        <taxon>Bacteroidota</taxon>
        <taxon>Chitinophagia</taxon>
        <taxon>Chitinophagales</taxon>
        <taxon>Chitinophagaceae</taxon>
        <taxon>Chitinophaga</taxon>
    </lineage>
</organism>
<reference evidence="2 3" key="1">
    <citation type="submission" date="2016-11" db="EMBL/GenBank/DDBJ databases">
        <authorList>
            <person name="Jaros S."/>
            <person name="Januszkiewicz K."/>
            <person name="Wedrychowicz H."/>
        </authorList>
    </citation>
    <scope>NUCLEOTIDE SEQUENCE [LARGE SCALE GENOMIC DNA]</scope>
    <source>
        <strain evidence="2 3">DSM 27406</strain>
    </source>
</reference>
<evidence type="ECO:0000313" key="2">
    <source>
        <dbReference type="EMBL" id="SHL66475.1"/>
    </source>
</evidence>
<accession>A0A1M7CH15</accession>